<dbReference type="GO" id="GO:0016887">
    <property type="term" value="F:ATP hydrolysis activity"/>
    <property type="evidence" value="ECO:0007669"/>
    <property type="project" value="InterPro"/>
</dbReference>
<evidence type="ECO:0000256" key="7">
    <source>
        <dbReference type="ARBA" id="ARBA00022989"/>
    </source>
</evidence>
<evidence type="ECO:0000256" key="6">
    <source>
        <dbReference type="ARBA" id="ARBA00022840"/>
    </source>
</evidence>
<keyword evidence="7 10" id="KW-1133">Transmembrane helix</keyword>
<dbReference type="Pfam" id="PF00664">
    <property type="entry name" value="ABC_membrane"/>
    <property type="match status" value="1"/>
</dbReference>
<gene>
    <name evidence="13" type="primary">Abcb1</name>
    <name evidence="13" type="ORF">SNAT2548_LOCUS25977</name>
</gene>
<feature type="transmembrane region" description="Helical" evidence="10">
    <location>
        <begin position="73"/>
        <end position="91"/>
    </location>
</feature>
<feature type="transmembrane region" description="Helical" evidence="10">
    <location>
        <begin position="103"/>
        <end position="128"/>
    </location>
</feature>
<dbReference type="Proteomes" id="UP000604046">
    <property type="component" value="Unassembled WGS sequence"/>
</dbReference>
<evidence type="ECO:0000259" key="12">
    <source>
        <dbReference type="PROSITE" id="PS50929"/>
    </source>
</evidence>
<dbReference type="PROSITE" id="PS00211">
    <property type="entry name" value="ABC_TRANSPORTER_1"/>
    <property type="match status" value="1"/>
</dbReference>
<evidence type="ECO:0000259" key="11">
    <source>
        <dbReference type="PROSITE" id="PS50893"/>
    </source>
</evidence>
<dbReference type="InterPro" id="IPR027417">
    <property type="entry name" value="P-loop_NTPase"/>
</dbReference>
<dbReference type="PROSITE" id="PS50929">
    <property type="entry name" value="ABC_TM1F"/>
    <property type="match status" value="1"/>
</dbReference>
<dbReference type="InterPro" id="IPR003439">
    <property type="entry name" value="ABC_transporter-like_ATP-bd"/>
</dbReference>
<reference evidence="13" key="1">
    <citation type="submission" date="2021-02" db="EMBL/GenBank/DDBJ databases">
        <authorList>
            <person name="Dougan E. K."/>
            <person name="Rhodes N."/>
            <person name="Thang M."/>
            <person name="Chan C."/>
        </authorList>
    </citation>
    <scope>NUCLEOTIDE SEQUENCE</scope>
</reference>
<feature type="domain" description="ABC transmembrane type-1" evidence="12">
    <location>
        <begin position="1"/>
        <end position="129"/>
    </location>
</feature>
<keyword evidence="14" id="KW-1185">Reference proteome</keyword>
<evidence type="ECO:0000256" key="5">
    <source>
        <dbReference type="ARBA" id="ARBA00022741"/>
    </source>
</evidence>
<comment type="similarity">
    <text evidence="2">Belongs to the ABC transporter superfamily. ABCB family. Multidrug resistance exporter (TC 3.A.1.201) subfamily.</text>
</comment>
<organism evidence="13 14">
    <name type="scientific">Symbiodinium natans</name>
    <dbReference type="NCBI Taxonomy" id="878477"/>
    <lineage>
        <taxon>Eukaryota</taxon>
        <taxon>Sar</taxon>
        <taxon>Alveolata</taxon>
        <taxon>Dinophyceae</taxon>
        <taxon>Suessiales</taxon>
        <taxon>Symbiodiniaceae</taxon>
        <taxon>Symbiodinium</taxon>
    </lineage>
</organism>
<dbReference type="SMART" id="SM00382">
    <property type="entry name" value="AAA"/>
    <property type="match status" value="1"/>
</dbReference>
<keyword evidence="6" id="KW-0067">ATP-binding</keyword>
<dbReference type="PANTHER" id="PTHR43394:SF27">
    <property type="entry name" value="ATP-DEPENDENT TRANSLOCASE ABCB1-LIKE"/>
    <property type="match status" value="1"/>
</dbReference>
<evidence type="ECO:0000256" key="8">
    <source>
        <dbReference type="ARBA" id="ARBA00023136"/>
    </source>
</evidence>
<keyword evidence="5" id="KW-0547">Nucleotide-binding</keyword>
<dbReference type="SUPFAM" id="SSF90123">
    <property type="entry name" value="ABC transporter transmembrane region"/>
    <property type="match status" value="1"/>
</dbReference>
<comment type="subcellular location">
    <subcellularLocation>
        <location evidence="1">Membrane</location>
        <topology evidence="1">Multi-pass membrane protein</topology>
    </subcellularLocation>
</comment>
<dbReference type="PANTHER" id="PTHR43394">
    <property type="entry name" value="ATP-DEPENDENT PERMEASE MDL1, MITOCHONDRIAL"/>
    <property type="match status" value="1"/>
</dbReference>
<evidence type="ECO:0000256" key="10">
    <source>
        <dbReference type="SAM" id="Phobius"/>
    </source>
</evidence>
<feature type="region of interest" description="Disordered" evidence="9">
    <location>
        <begin position="412"/>
        <end position="436"/>
    </location>
</feature>
<protein>
    <submittedName>
        <fullName evidence="13">Abcb1 protein</fullName>
    </submittedName>
</protein>
<dbReference type="InterPro" id="IPR036640">
    <property type="entry name" value="ABC1_TM_sf"/>
</dbReference>
<name>A0A812S5I2_9DINO</name>
<dbReference type="OrthoDB" id="6500128at2759"/>
<evidence type="ECO:0000256" key="3">
    <source>
        <dbReference type="ARBA" id="ARBA00022448"/>
    </source>
</evidence>
<dbReference type="FunFam" id="3.40.50.300:FF:000836">
    <property type="entry name" value="ABC transporter B family member 25"/>
    <property type="match status" value="1"/>
</dbReference>
<keyword evidence="4 10" id="KW-0812">Transmembrane</keyword>
<dbReference type="InterPro" id="IPR011527">
    <property type="entry name" value="ABC1_TM_dom"/>
</dbReference>
<comment type="caution">
    <text evidence="13">The sequence shown here is derived from an EMBL/GenBank/DDBJ whole genome shotgun (WGS) entry which is preliminary data.</text>
</comment>
<dbReference type="EMBL" id="CAJNDS010002412">
    <property type="protein sequence ID" value="CAE7464917.1"/>
    <property type="molecule type" value="Genomic_DNA"/>
</dbReference>
<accession>A0A812S5I2</accession>
<feature type="domain" description="ABC transporter" evidence="11">
    <location>
        <begin position="168"/>
        <end position="408"/>
    </location>
</feature>
<dbReference type="InterPro" id="IPR017871">
    <property type="entry name" value="ABC_transporter-like_CS"/>
</dbReference>
<dbReference type="SUPFAM" id="SSF52540">
    <property type="entry name" value="P-loop containing nucleoside triphosphate hydrolases"/>
    <property type="match status" value="1"/>
</dbReference>
<dbReference type="GO" id="GO:0005524">
    <property type="term" value="F:ATP binding"/>
    <property type="evidence" value="ECO:0007669"/>
    <property type="project" value="UniProtKB-KW"/>
</dbReference>
<keyword evidence="3" id="KW-0813">Transport</keyword>
<evidence type="ECO:0000313" key="14">
    <source>
        <dbReference type="Proteomes" id="UP000604046"/>
    </source>
</evidence>
<evidence type="ECO:0000256" key="2">
    <source>
        <dbReference type="ARBA" id="ARBA00007577"/>
    </source>
</evidence>
<evidence type="ECO:0000256" key="4">
    <source>
        <dbReference type="ARBA" id="ARBA00022692"/>
    </source>
</evidence>
<dbReference type="AlphaFoldDB" id="A0A812S5I2"/>
<evidence type="ECO:0000313" key="13">
    <source>
        <dbReference type="EMBL" id="CAE7464917.1"/>
    </source>
</evidence>
<keyword evidence="8 10" id="KW-0472">Membrane</keyword>
<dbReference type="Gene3D" id="3.40.50.300">
    <property type="entry name" value="P-loop containing nucleotide triphosphate hydrolases"/>
    <property type="match status" value="1"/>
</dbReference>
<proteinExistence type="inferred from homology"/>
<dbReference type="GO" id="GO:0090374">
    <property type="term" value="P:oligopeptide export from mitochondrion"/>
    <property type="evidence" value="ECO:0007669"/>
    <property type="project" value="TreeGrafter"/>
</dbReference>
<sequence>MGKAIEDQFFAQQADFARASAVAEESLMAIRTVAAFGAEEAESARFEKELLSAKIGGIRSGVKIGGAWGGLNFFYSCLYGLALWFGGHVLLSDESLGFEATDIVTVMISMMVGVSGLSSFSGFAPVMAKAYVSAKSMKQVMTAESRTIERPLYTREEVPEHLSTVESVEFRHVCFRYPTRPEKMVLNNLSFRVEKGQKIAFAGESGCGKSTTIQLLERFYDPHSGEVLVNGINLSQLPVKAWRRMIGYVGQEPVLFATTVMQNLKGGDRSITDEQVHEAAKAAQIYDTLMNLPEQFDTFVGTGGGLLSGGQRQRVAIARALAKSPQILLLDEATSALDNESERLVEATLDSLNTIMGRSITTISIAHRLTTIKNSDVIYVLKEGRCCEQGSHEELMERQGEYFGMAKLQQAKAEEPEEEHEETPIMTPPPRSDTRKLSMAKSMNLRRSSTALSFIESALVLDESRQHLELHGCIL</sequence>
<dbReference type="InterPro" id="IPR003593">
    <property type="entry name" value="AAA+_ATPase"/>
</dbReference>
<dbReference type="GO" id="GO:0005743">
    <property type="term" value="C:mitochondrial inner membrane"/>
    <property type="evidence" value="ECO:0007669"/>
    <property type="project" value="TreeGrafter"/>
</dbReference>
<dbReference type="Gene3D" id="1.20.1560.10">
    <property type="entry name" value="ABC transporter type 1, transmembrane domain"/>
    <property type="match status" value="1"/>
</dbReference>
<dbReference type="PROSITE" id="PS50893">
    <property type="entry name" value="ABC_TRANSPORTER_2"/>
    <property type="match status" value="1"/>
</dbReference>
<dbReference type="GO" id="GO:0015421">
    <property type="term" value="F:ABC-type oligopeptide transporter activity"/>
    <property type="evidence" value="ECO:0007669"/>
    <property type="project" value="TreeGrafter"/>
</dbReference>
<evidence type="ECO:0000256" key="1">
    <source>
        <dbReference type="ARBA" id="ARBA00004141"/>
    </source>
</evidence>
<evidence type="ECO:0000256" key="9">
    <source>
        <dbReference type="SAM" id="MobiDB-lite"/>
    </source>
</evidence>
<dbReference type="Pfam" id="PF00005">
    <property type="entry name" value="ABC_tran"/>
    <property type="match status" value="1"/>
</dbReference>
<dbReference type="InterPro" id="IPR039421">
    <property type="entry name" value="Type_1_exporter"/>
</dbReference>